<gene>
    <name evidence="2" type="ORF">AC482_05450</name>
</gene>
<sequence>MARRSKLEMCLDILGIIGGGTSKPTCIMYGANVSWEILQQTLAAMVSRGLVREIDARDARRRDRRTKTRYEITQKGEDIIRHFRRARGLVQLEEASAARR</sequence>
<dbReference type="Pfam" id="PF14947">
    <property type="entry name" value="HTH_45"/>
    <property type="match status" value="1"/>
</dbReference>
<evidence type="ECO:0000313" key="3">
    <source>
        <dbReference type="Proteomes" id="UP000037210"/>
    </source>
</evidence>
<reference evidence="2 3" key="1">
    <citation type="submission" date="2015-06" db="EMBL/GenBank/DDBJ databases">
        <title>New insights into the roles of widespread benthic archaea in carbon and nitrogen cycling.</title>
        <authorList>
            <person name="Lazar C.S."/>
            <person name="Baker B.J."/>
            <person name="Seitz K.W."/>
            <person name="Hyde A.S."/>
            <person name="Dick G.J."/>
            <person name="Hinrichs K.-U."/>
            <person name="Teske A.P."/>
        </authorList>
    </citation>
    <scope>NUCLEOTIDE SEQUENCE [LARGE SCALE GENOMIC DNA]</scope>
    <source>
        <strain evidence="2">DG-45</strain>
    </source>
</reference>
<organism evidence="2 3">
    <name type="scientific">miscellaneous Crenarchaeota group-15 archaeon DG-45</name>
    <dbReference type="NCBI Taxonomy" id="1685127"/>
    <lineage>
        <taxon>Archaea</taxon>
        <taxon>Candidatus Bathyarchaeota</taxon>
        <taxon>MCG-15</taxon>
    </lineage>
</organism>
<dbReference type="InterPro" id="IPR036388">
    <property type="entry name" value="WH-like_DNA-bd_sf"/>
</dbReference>
<comment type="caution">
    <text evidence="2">The sequence shown here is derived from an EMBL/GenBank/DDBJ whole genome shotgun (WGS) entry which is preliminary data.</text>
</comment>
<dbReference type="Gene3D" id="1.10.10.10">
    <property type="entry name" value="Winged helix-like DNA-binding domain superfamily/Winged helix DNA-binding domain"/>
    <property type="match status" value="1"/>
</dbReference>
<dbReference type="SUPFAM" id="SSF46785">
    <property type="entry name" value="Winged helix' DNA-binding domain"/>
    <property type="match status" value="1"/>
</dbReference>
<protein>
    <recommendedName>
        <fullName evidence="1">ArnR1-like winged helix-turn-helix domain-containing protein</fullName>
    </recommendedName>
</protein>
<dbReference type="EMBL" id="LFWZ01000050">
    <property type="protein sequence ID" value="KON29824.1"/>
    <property type="molecule type" value="Genomic_DNA"/>
</dbReference>
<dbReference type="InterPro" id="IPR036390">
    <property type="entry name" value="WH_DNA-bd_sf"/>
</dbReference>
<dbReference type="Proteomes" id="UP000037210">
    <property type="component" value="Unassembled WGS sequence"/>
</dbReference>
<accession>A0A0M0BN11</accession>
<feature type="domain" description="ArnR1-like winged helix-turn-helix" evidence="1">
    <location>
        <begin position="3"/>
        <end position="87"/>
    </location>
</feature>
<dbReference type="AlphaFoldDB" id="A0A0M0BN11"/>
<dbReference type="InterPro" id="IPR038723">
    <property type="entry name" value="ArnR1-like_HTH"/>
</dbReference>
<proteinExistence type="predicted"/>
<evidence type="ECO:0000259" key="1">
    <source>
        <dbReference type="Pfam" id="PF14947"/>
    </source>
</evidence>
<evidence type="ECO:0000313" key="2">
    <source>
        <dbReference type="EMBL" id="KON29824.1"/>
    </source>
</evidence>
<name>A0A0M0BN11_9ARCH</name>